<accession>A0A4Y7TBS1</accession>
<evidence type="ECO:0008006" key="4">
    <source>
        <dbReference type="Google" id="ProtNLM"/>
    </source>
</evidence>
<dbReference type="OrthoDB" id="2899362at2759"/>
<feature type="region of interest" description="Disordered" evidence="1">
    <location>
        <begin position="14"/>
        <end position="42"/>
    </location>
</feature>
<evidence type="ECO:0000256" key="1">
    <source>
        <dbReference type="SAM" id="MobiDB-lite"/>
    </source>
</evidence>
<keyword evidence="3" id="KW-1185">Reference proteome</keyword>
<name>A0A4Y7TBS1_COPMI</name>
<gene>
    <name evidence="2" type="ORF">FA13DRAFT_1813810</name>
</gene>
<feature type="region of interest" description="Disordered" evidence="1">
    <location>
        <begin position="95"/>
        <end position="121"/>
    </location>
</feature>
<feature type="compositionally biased region" description="Low complexity" evidence="1">
    <location>
        <begin position="99"/>
        <end position="121"/>
    </location>
</feature>
<dbReference type="EMBL" id="QPFP01000018">
    <property type="protein sequence ID" value="TEB31580.1"/>
    <property type="molecule type" value="Genomic_DNA"/>
</dbReference>
<evidence type="ECO:0000313" key="3">
    <source>
        <dbReference type="Proteomes" id="UP000298030"/>
    </source>
</evidence>
<dbReference type="Proteomes" id="UP000298030">
    <property type="component" value="Unassembled WGS sequence"/>
</dbReference>
<dbReference type="AlphaFoldDB" id="A0A4Y7TBS1"/>
<dbReference type="STRING" id="71717.A0A4Y7TBS1"/>
<organism evidence="2 3">
    <name type="scientific">Coprinellus micaceus</name>
    <name type="common">Glistening ink-cap mushroom</name>
    <name type="synonym">Coprinus micaceus</name>
    <dbReference type="NCBI Taxonomy" id="71717"/>
    <lineage>
        <taxon>Eukaryota</taxon>
        <taxon>Fungi</taxon>
        <taxon>Dikarya</taxon>
        <taxon>Basidiomycota</taxon>
        <taxon>Agaricomycotina</taxon>
        <taxon>Agaricomycetes</taxon>
        <taxon>Agaricomycetidae</taxon>
        <taxon>Agaricales</taxon>
        <taxon>Agaricineae</taxon>
        <taxon>Psathyrellaceae</taxon>
        <taxon>Coprinellus</taxon>
    </lineage>
</organism>
<proteinExistence type="predicted"/>
<evidence type="ECO:0000313" key="2">
    <source>
        <dbReference type="EMBL" id="TEB31580.1"/>
    </source>
</evidence>
<reference evidence="2 3" key="1">
    <citation type="journal article" date="2019" name="Nat. Ecol. Evol.">
        <title>Megaphylogeny resolves global patterns of mushroom evolution.</title>
        <authorList>
            <person name="Varga T."/>
            <person name="Krizsan K."/>
            <person name="Foldi C."/>
            <person name="Dima B."/>
            <person name="Sanchez-Garcia M."/>
            <person name="Sanchez-Ramirez S."/>
            <person name="Szollosi G.J."/>
            <person name="Szarkandi J.G."/>
            <person name="Papp V."/>
            <person name="Albert L."/>
            <person name="Andreopoulos W."/>
            <person name="Angelini C."/>
            <person name="Antonin V."/>
            <person name="Barry K.W."/>
            <person name="Bougher N.L."/>
            <person name="Buchanan P."/>
            <person name="Buyck B."/>
            <person name="Bense V."/>
            <person name="Catcheside P."/>
            <person name="Chovatia M."/>
            <person name="Cooper J."/>
            <person name="Damon W."/>
            <person name="Desjardin D."/>
            <person name="Finy P."/>
            <person name="Geml J."/>
            <person name="Haridas S."/>
            <person name="Hughes K."/>
            <person name="Justo A."/>
            <person name="Karasinski D."/>
            <person name="Kautmanova I."/>
            <person name="Kiss B."/>
            <person name="Kocsube S."/>
            <person name="Kotiranta H."/>
            <person name="LaButti K.M."/>
            <person name="Lechner B.E."/>
            <person name="Liimatainen K."/>
            <person name="Lipzen A."/>
            <person name="Lukacs Z."/>
            <person name="Mihaltcheva S."/>
            <person name="Morgado L.N."/>
            <person name="Niskanen T."/>
            <person name="Noordeloos M.E."/>
            <person name="Ohm R.A."/>
            <person name="Ortiz-Santana B."/>
            <person name="Ovrebo C."/>
            <person name="Racz N."/>
            <person name="Riley R."/>
            <person name="Savchenko A."/>
            <person name="Shiryaev A."/>
            <person name="Soop K."/>
            <person name="Spirin V."/>
            <person name="Szebenyi C."/>
            <person name="Tomsovsky M."/>
            <person name="Tulloss R.E."/>
            <person name="Uehling J."/>
            <person name="Grigoriev I.V."/>
            <person name="Vagvolgyi C."/>
            <person name="Papp T."/>
            <person name="Martin F.M."/>
            <person name="Miettinen O."/>
            <person name="Hibbett D.S."/>
            <person name="Nagy L.G."/>
        </authorList>
    </citation>
    <scope>NUCLEOTIDE SEQUENCE [LARGE SCALE GENOMIC DNA]</scope>
    <source>
        <strain evidence="2 3">FP101781</strain>
    </source>
</reference>
<protein>
    <recommendedName>
        <fullName evidence="4">F-box domain-containing protein</fullName>
    </recommendedName>
</protein>
<sequence>MFFEAPLITSLSIPRSSENDEMSTKRRVGSTAGGAGAKRKRAASTSLPLRSLCLNQESSPLNVNLESLFSYLPAPSGRRNRSSWNPTSFRQFKAAASKPSSTPIHPRTTPTPIATTTLTPKTTISSLPPELLCLIFDSYSSPSFGGDNTPTSPDPSSHPYGFFSSSNDKWRATAVGHKGLWGSIAFAILGVGEGDEEASFHRWAKEKLELLKLFLARARGVPLTLALSTSEDTPRSVVGDVMNLVCRYTGQWENLRMDLGSGSAVQALRDELALTGSRRSHGTFAMMRSLQLELAVDEEEEYDDAWEEEGGGEEDRALQSRLAIRDVYAFILPRAPRLASLVLDDAFFECSEGESDAMVPWPQLRSLTITSNSISAHRVLGMCARAGGLEELKVWRLGCDIDLWDSPSSSTWSSTTDSVVSLPHLRSLELTTLTYPSHLLDRLRAPALRRVDVDVQALMGPLPVDTSDSVVSILEPLNRLLKPLSSANEVDVRCGIRKTCLPEVRHRAVPTASGSQEPTLVDVGWMEGQGLGELARAGKVEVEVYKYGSRRSVDGSGRA</sequence>
<comment type="caution">
    <text evidence="2">The sequence shown here is derived from an EMBL/GenBank/DDBJ whole genome shotgun (WGS) entry which is preliminary data.</text>
</comment>